<evidence type="ECO:0000313" key="2">
    <source>
        <dbReference type="Proteomes" id="UP000294862"/>
    </source>
</evidence>
<reference evidence="1 2" key="1">
    <citation type="journal article" date="2015" name="Stand. Genomic Sci.">
        <title>Genomic Encyclopedia of Bacterial and Archaeal Type Strains, Phase III: the genomes of soil and plant-associated and newly described type strains.</title>
        <authorList>
            <person name="Whitman W.B."/>
            <person name="Woyke T."/>
            <person name="Klenk H.P."/>
            <person name="Zhou Y."/>
            <person name="Lilburn T.G."/>
            <person name="Beck B.J."/>
            <person name="De Vos P."/>
            <person name="Vandamme P."/>
            <person name="Eisen J.A."/>
            <person name="Garrity G."/>
            <person name="Hugenholtz P."/>
            <person name="Kyrpides N.C."/>
        </authorList>
    </citation>
    <scope>NUCLEOTIDE SEQUENCE [LARGE SCALE GENOMIC DNA]</scope>
    <source>
        <strain evidence="1 2">A3</strain>
    </source>
</reference>
<dbReference type="Proteomes" id="UP000294862">
    <property type="component" value="Unassembled WGS sequence"/>
</dbReference>
<dbReference type="InterPro" id="IPR032675">
    <property type="entry name" value="LRR_dom_sf"/>
</dbReference>
<evidence type="ECO:0008006" key="3">
    <source>
        <dbReference type="Google" id="ProtNLM"/>
    </source>
</evidence>
<accession>A0A4R2IC99</accession>
<comment type="caution">
    <text evidence="1">The sequence shown here is derived from an EMBL/GenBank/DDBJ whole genome shotgun (WGS) entry which is preliminary data.</text>
</comment>
<evidence type="ECO:0000313" key="1">
    <source>
        <dbReference type="EMBL" id="TCO42173.1"/>
    </source>
</evidence>
<dbReference type="AlphaFoldDB" id="A0A4R2IC99"/>
<dbReference type="Gene3D" id="3.80.10.10">
    <property type="entry name" value="Ribonuclease Inhibitor"/>
    <property type="match status" value="1"/>
</dbReference>
<gene>
    <name evidence="1" type="ORF">EV148_102532</name>
</gene>
<dbReference type="EMBL" id="SLWQ01000002">
    <property type="protein sequence ID" value="TCO42173.1"/>
    <property type="molecule type" value="Genomic_DNA"/>
</dbReference>
<proteinExistence type="predicted"/>
<sequence>MMLRDLAIGRDRSNDVLDAVEDGEVVPDACIIESLDGNGTRLVVSGGWSEGAVACMARHDFDRLEFHGGEYEDFRFLRPWAAKIASLAIPSGAWKSARGLEELTSLRALRLGPPLKGVDFASLASLQTLGLESWTPAYAKTLFECTRLEWLHIEGFAEPDCEHIGRLGTLEGLSLVRGKLASLGGLAGCTKLRALQLAHLRKLSDIATIGDMASVREIELVESLPLIHDIGAVQARADLRRLDLRGFAGRHDGIAWLRDMVRLHVLGLSNVVPLDWDALFASRELKKIAVTFTRPLRATMDDVRSAATERGLRPTSVQPMGAPARPRGFVVEFRPEGSTQNLWFWKDPSDGEVPVH</sequence>
<protein>
    <recommendedName>
        <fullName evidence="3">Leucine rich repeat (LRR) protein</fullName>
    </recommendedName>
</protein>
<dbReference type="RefSeq" id="WP_131995426.1">
    <property type="nucleotide sequence ID" value="NZ_SLWQ01000002.1"/>
</dbReference>
<organism evidence="1 2">
    <name type="scientific">Dokdonella fugitiva</name>
    <dbReference type="NCBI Taxonomy" id="328517"/>
    <lineage>
        <taxon>Bacteria</taxon>
        <taxon>Pseudomonadati</taxon>
        <taxon>Pseudomonadota</taxon>
        <taxon>Gammaproteobacteria</taxon>
        <taxon>Lysobacterales</taxon>
        <taxon>Rhodanobacteraceae</taxon>
        <taxon>Dokdonella</taxon>
    </lineage>
</organism>
<dbReference type="SUPFAM" id="SSF52058">
    <property type="entry name" value="L domain-like"/>
    <property type="match status" value="1"/>
</dbReference>
<keyword evidence="2" id="KW-1185">Reference proteome</keyword>
<name>A0A4R2IC99_9GAMM</name>